<dbReference type="RefSeq" id="WP_018346738.1">
    <property type="nucleotide sequence ID" value="NZ_AP035889.1"/>
</dbReference>
<reference evidence="2 4" key="2">
    <citation type="submission" date="2018-06" db="EMBL/GenBank/DDBJ databases">
        <authorList>
            <consortium name="Pathogen Informatics"/>
            <person name="Doyle S."/>
        </authorList>
    </citation>
    <scope>NUCLEOTIDE SEQUENCE [LARGE SCALE GENOMIC DNA]</scope>
    <source>
        <strain evidence="2 4">NCTC11413</strain>
    </source>
</reference>
<dbReference type="Proteomes" id="UP000092643">
    <property type="component" value="Unassembled WGS sequence"/>
</dbReference>
<evidence type="ECO:0000313" key="4">
    <source>
        <dbReference type="Proteomes" id="UP000254232"/>
    </source>
</evidence>
<evidence type="ECO:0000313" key="1">
    <source>
        <dbReference type="EMBL" id="OBW96145.1"/>
    </source>
</evidence>
<evidence type="ECO:0000313" key="2">
    <source>
        <dbReference type="EMBL" id="STO37409.1"/>
    </source>
</evidence>
<dbReference type="Proteomes" id="UP000254232">
    <property type="component" value="Unassembled WGS sequence"/>
</dbReference>
<dbReference type="EMBL" id="UGGZ01000001">
    <property type="protein sequence ID" value="STO37409.1"/>
    <property type="molecule type" value="Genomic_DNA"/>
</dbReference>
<dbReference type="EMBL" id="JTJO01000068">
    <property type="protein sequence ID" value="OBW96145.1"/>
    <property type="molecule type" value="Genomic_DNA"/>
</dbReference>
<organism evidence="1 3">
    <name type="scientific">Gallibacterium anatis</name>
    <dbReference type="NCBI Taxonomy" id="750"/>
    <lineage>
        <taxon>Bacteria</taxon>
        <taxon>Pseudomonadati</taxon>
        <taxon>Pseudomonadota</taxon>
        <taxon>Gammaproteobacteria</taxon>
        <taxon>Pasteurellales</taxon>
        <taxon>Pasteurellaceae</taxon>
        <taxon>Gallibacterium</taxon>
    </lineage>
</organism>
<dbReference type="AlphaFoldDB" id="A0A1A7P2T7"/>
<reference evidence="1 3" key="1">
    <citation type="submission" date="2014-11" db="EMBL/GenBank/DDBJ databases">
        <title>Pan-genome of Gallibacterium spp.</title>
        <authorList>
            <person name="Kudirkiene E."/>
            <person name="Bojesen A.M."/>
        </authorList>
    </citation>
    <scope>NUCLEOTIDE SEQUENCE [LARGE SCALE GENOMIC DNA]</scope>
    <source>
        <strain evidence="1 3">F 279</strain>
    </source>
</reference>
<protein>
    <submittedName>
        <fullName evidence="1">Uncharacterized protein</fullName>
    </submittedName>
</protein>
<accession>A0A1A7P2T7</accession>
<dbReference type="PATRIC" id="fig|750.22.peg.2288"/>
<proteinExistence type="predicted"/>
<evidence type="ECO:0000313" key="3">
    <source>
        <dbReference type="Proteomes" id="UP000092643"/>
    </source>
</evidence>
<dbReference type="GeneID" id="77264342"/>
<gene>
    <name evidence="2" type="ORF">NCTC11413_00518</name>
    <name evidence="1" type="ORF">QV03_11165</name>
</gene>
<sequence>MKVSIHYRVLSEFKYLDKSLIQGLKEKALECWFSGNQRFLMQTSESSYHFFDVVPHQTKSNCLVVRA</sequence>
<name>A0A1A7P2T7_9PAST</name>